<dbReference type="SUPFAM" id="SSF53756">
    <property type="entry name" value="UDP-Glycosyltransferase/glycogen phosphorylase"/>
    <property type="match status" value="1"/>
</dbReference>
<evidence type="ECO:0000313" key="2">
    <source>
        <dbReference type="EMBL" id="KPQ33599.1"/>
    </source>
</evidence>
<dbReference type="Proteomes" id="UP000050465">
    <property type="component" value="Unassembled WGS sequence"/>
</dbReference>
<dbReference type="CDD" id="cd03801">
    <property type="entry name" value="GT4_PimA-like"/>
    <property type="match status" value="1"/>
</dbReference>
<sequence length="336" mass="36950">MKVLIYSPSFYPNIGGLETIIESLAYEFTSQGHTVKLISLTPDESNKMFPFEVIRCPQPHQLLQMTRWCNVFFQGCVSLKGLWPNLLIRRPLVIAHHTWYQRSDGSRGWQDRLKHIVARFATNIAVSHAISKALSVPSTIIPNSYRENLFYEISDIPRFRDLVFLGRLVSDKGVSLILDSLVQLKSIGLTPSLTIIGQGPEQETLRQQAKANGVADQVEFVGSQVGLKLTQLLNEHRIMVVPSLWDEPFGIVALEGIACGCVVVGSEGGGLKDAIGPCGATFPNGDGNVLAATLADLLTHPDKLATYRANAQAHLTRHHPSTVAKSYLQLMEATIA</sequence>
<protein>
    <submittedName>
        <fullName evidence="2">Glycosyltransferase</fullName>
    </submittedName>
</protein>
<evidence type="ECO:0000313" key="3">
    <source>
        <dbReference type="Proteomes" id="UP000050465"/>
    </source>
</evidence>
<dbReference type="AlphaFoldDB" id="A0A0P8DBY1"/>
<dbReference type="PANTHER" id="PTHR12526">
    <property type="entry name" value="GLYCOSYLTRANSFERASE"/>
    <property type="match status" value="1"/>
</dbReference>
<name>A0A0P8DBY1_9CYAN</name>
<dbReference type="EMBL" id="LJZR01000029">
    <property type="protein sequence ID" value="KPQ33599.1"/>
    <property type="molecule type" value="Genomic_DNA"/>
</dbReference>
<organism evidence="2 3">
    <name type="scientific">Phormidesmis priestleyi Ana</name>
    <dbReference type="NCBI Taxonomy" id="1666911"/>
    <lineage>
        <taxon>Bacteria</taxon>
        <taxon>Bacillati</taxon>
        <taxon>Cyanobacteriota</taxon>
        <taxon>Cyanophyceae</taxon>
        <taxon>Leptolyngbyales</taxon>
        <taxon>Leptolyngbyaceae</taxon>
        <taxon>Phormidesmis</taxon>
    </lineage>
</organism>
<accession>A0A0P8DBY1</accession>
<dbReference type="Gene3D" id="3.40.50.2000">
    <property type="entry name" value="Glycogen Phosphorylase B"/>
    <property type="match status" value="2"/>
</dbReference>
<gene>
    <name evidence="2" type="ORF">HLUCCA11_17845</name>
</gene>
<dbReference type="InterPro" id="IPR001296">
    <property type="entry name" value="Glyco_trans_1"/>
</dbReference>
<feature type="domain" description="Glycosyl transferase family 1" evidence="1">
    <location>
        <begin position="161"/>
        <end position="312"/>
    </location>
</feature>
<dbReference type="Pfam" id="PF00534">
    <property type="entry name" value="Glycos_transf_1"/>
    <property type="match status" value="1"/>
</dbReference>
<dbReference type="GO" id="GO:0016757">
    <property type="term" value="F:glycosyltransferase activity"/>
    <property type="evidence" value="ECO:0007669"/>
    <property type="project" value="InterPro"/>
</dbReference>
<keyword evidence="2" id="KW-0808">Transferase</keyword>
<proteinExistence type="predicted"/>
<reference evidence="2 3" key="1">
    <citation type="submission" date="2015-09" db="EMBL/GenBank/DDBJ databases">
        <title>Identification and resolution of microdiversity through metagenomic sequencing of parallel consortia.</title>
        <authorList>
            <person name="Nelson W.C."/>
            <person name="Romine M.F."/>
            <person name="Lindemann S.R."/>
        </authorList>
    </citation>
    <scope>NUCLEOTIDE SEQUENCE [LARGE SCALE GENOMIC DNA]</scope>
    <source>
        <strain evidence="2">Ana</strain>
    </source>
</reference>
<dbReference type="PATRIC" id="fig|1666911.3.peg.2059"/>
<evidence type="ECO:0000259" key="1">
    <source>
        <dbReference type="Pfam" id="PF00534"/>
    </source>
</evidence>
<comment type="caution">
    <text evidence="2">The sequence shown here is derived from an EMBL/GenBank/DDBJ whole genome shotgun (WGS) entry which is preliminary data.</text>
</comment>
<dbReference type="STRING" id="1666911.HLUCCA11_17845"/>